<dbReference type="AlphaFoldDB" id="A0A418XQJ8"/>
<reference evidence="2 3" key="1">
    <citation type="submission" date="2018-09" db="EMBL/GenBank/DDBJ databases">
        <title>Alcanivorax profundi sp. nov., isolated from 1000 m-depth seawater of the Mariana Trench.</title>
        <authorList>
            <person name="Liu J."/>
        </authorList>
    </citation>
    <scope>NUCLEOTIDE SEQUENCE [LARGE SCALE GENOMIC DNA]</scope>
    <source>
        <strain evidence="2 3">MTEO17</strain>
    </source>
</reference>
<organism evidence="2 3">
    <name type="scientific">Alcanivorax profundi</name>
    <dbReference type="NCBI Taxonomy" id="2338368"/>
    <lineage>
        <taxon>Bacteria</taxon>
        <taxon>Pseudomonadati</taxon>
        <taxon>Pseudomonadota</taxon>
        <taxon>Gammaproteobacteria</taxon>
        <taxon>Oceanospirillales</taxon>
        <taxon>Alcanivoracaceae</taxon>
        <taxon>Alcanivorax</taxon>
    </lineage>
</organism>
<protein>
    <submittedName>
        <fullName evidence="2">Uncharacterized protein</fullName>
    </submittedName>
</protein>
<gene>
    <name evidence="2" type="ORF">D4A39_16840</name>
</gene>
<proteinExistence type="predicted"/>
<evidence type="ECO:0000313" key="2">
    <source>
        <dbReference type="EMBL" id="RJG14750.1"/>
    </source>
</evidence>
<dbReference type="Proteomes" id="UP000283734">
    <property type="component" value="Unassembled WGS sequence"/>
</dbReference>
<name>A0A418XQJ8_9GAMM</name>
<accession>A0A418XQJ8</accession>
<comment type="caution">
    <text evidence="2">The sequence shown here is derived from an EMBL/GenBank/DDBJ whole genome shotgun (WGS) entry which is preliminary data.</text>
</comment>
<sequence>MVMTERVMSLQRVSMKPVGPRAVVEPHMGMLTIQMKLYSLQVLWLVQLEWSILLLVAAHVSMASFLLVTYDPVQAHSDSSERRGGYPSNVSLHLWTGVGPFP</sequence>
<feature type="transmembrane region" description="Helical" evidence="1">
    <location>
        <begin position="50"/>
        <end position="73"/>
    </location>
</feature>
<keyword evidence="3" id="KW-1185">Reference proteome</keyword>
<keyword evidence="1" id="KW-0472">Membrane</keyword>
<evidence type="ECO:0000256" key="1">
    <source>
        <dbReference type="SAM" id="Phobius"/>
    </source>
</evidence>
<keyword evidence="1" id="KW-1133">Transmembrane helix</keyword>
<keyword evidence="1" id="KW-0812">Transmembrane</keyword>
<evidence type="ECO:0000313" key="3">
    <source>
        <dbReference type="Proteomes" id="UP000283734"/>
    </source>
</evidence>
<dbReference type="EMBL" id="QYYA01000056">
    <property type="protein sequence ID" value="RJG14750.1"/>
    <property type="molecule type" value="Genomic_DNA"/>
</dbReference>